<reference evidence="2" key="1">
    <citation type="submission" date="2014-11" db="EMBL/GenBank/DDBJ databases">
        <authorList>
            <person name="Amaro Gonzalez C."/>
        </authorList>
    </citation>
    <scope>NUCLEOTIDE SEQUENCE</scope>
</reference>
<reference evidence="2" key="2">
    <citation type="journal article" date="2015" name="Fish Shellfish Immunol.">
        <title>Early steps in the European eel (Anguilla anguilla)-Vibrio vulnificus interaction in the gills: Role of the RtxA13 toxin.</title>
        <authorList>
            <person name="Callol A."/>
            <person name="Pajuelo D."/>
            <person name="Ebbesson L."/>
            <person name="Teles M."/>
            <person name="MacKenzie S."/>
            <person name="Amaro C."/>
        </authorList>
    </citation>
    <scope>NUCLEOTIDE SEQUENCE</scope>
</reference>
<protein>
    <submittedName>
        <fullName evidence="2">Uncharacterized protein</fullName>
    </submittedName>
</protein>
<proteinExistence type="predicted"/>
<sequence>MYQTWVKLVLFLRFTDVKSTDVGGKGIKEIITKSANPAFWSYWQARLHQARSIEHRKVFKSKTNTYLTQV</sequence>
<dbReference type="EMBL" id="GBXM01014230">
    <property type="protein sequence ID" value="JAH94347.1"/>
    <property type="molecule type" value="Transcribed_RNA"/>
</dbReference>
<name>A0A0E9WVD2_ANGAN</name>
<accession>A0A0E9WVD2</accession>
<feature type="signal peptide" evidence="1">
    <location>
        <begin position="1"/>
        <end position="19"/>
    </location>
</feature>
<dbReference type="AlphaFoldDB" id="A0A0E9WVD2"/>
<keyword evidence="1" id="KW-0732">Signal</keyword>
<organism evidence="2">
    <name type="scientific">Anguilla anguilla</name>
    <name type="common">European freshwater eel</name>
    <name type="synonym">Muraena anguilla</name>
    <dbReference type="NCBI Taxonomy" id="7936"/>
    <lineage>
        <taxon>Eukaryota</taxon>
        <taxon>Metazoa</taxon>
        <taxon>Chordata</taxon>
        <taxon>Craniata</taxon>
        <taxon>Vertebrata</taxon>
        <taxon>Euteleostomi</taxon>
        <taxon>Actinopterygii</taxon>
        <taxon>Neopterygii</taxon>
        <taxon>Teleostei</taxon>
        <taxon>Anguilliformes</taxon>
        <taxon>Anguillidae</taxon>
        <taxon>Anguilla</taxon>
    </lineage>
</organism>
<evidence type="ECO:0000256" key="1">
    <source>
        <dbReference type="SAM" id="SignalP"/>
    </source>
</evidence>
<feature type="chain" id="PRO_5002434586" evidence="1">
    <location>
        <begin position="20"/>
        <end position="70"/>
    </location>
</feature>
<evidence type="ECO:0000313" key="2">
    <source>
        <dbReference type="EMBL" id="JAH94347.1"/>
    </source>
</evidence>